<dbReference type="EMBL" id="MU275856">
    <property type="protein sequence ID" value="KAI0050966.1"/>
    <property type="molecule type" value="Genomic_DNA"/>
</dbReference>
<sequence length="460" mass="50599">MVNVLRCCSPVLLRRPWLSLHARTTPLWPYTSQLGRPSTLRKHPSAYASLGTYAKVAKVSKVVDSMRPPGMVRTAYMILLAFGSMGAVSYCAVWSTNEVTFFHRCVLGIIKDRPEFNGQLQDDQDGVLAVARGIRMTVVDAISHLLSATTARVLPALGIMAVAKVSASLEQLFTDYYMMPDGRRMTWNICTVNTLLWGCWRLRSVSRLPTWFLYGFHNPMSTRNVTLFTSIFFHTSLPHLIACNLAILILGEATAGWMQQEQGQMPGPLSYESTPKYHFLFFCTAAGIISAATSTIAFRAFGYRQLLANIAVAPIVGSLSARSVVNRLKTFFTPSYSRPQLTEMPAPVTYGASGLAYALATVSAISPHTHISVNGNNIPVTALQWGLGVALLADVVGAMAGWRRLDHWAHLGGAAFGALYYAYGMQRWAEKRSADWTKETDERLKDMIAAGKAEIDSGNK</sequence>
<accession>A0ACB8S3J0</accession>
<gene>
    <name evidence="1" type="ORF">FA95DRAFT_1676293</name>
</gene>
<reference evidence="1" key="1">
    <citation type="submission" date="2021-02" db="EMBL/GenBank/DDBJ databases">
        <authorList>
            <consortium name="DOE Joint Genome Institute"/>
            <person name="Ahrendt S."/>
            <person name="Looney B.P."/>
            <person name="Miyauchi S."/>
            <person name="Morin E."/>
            <person name="Drula E."/>
            <person name="Courty P.E."/>
            <person name="Chicoki N."/>
            <person name="Fauchery L."/>
            <person name="Kohler A."/>
            <person name="Kuo A."/>
            <person name="Labutti K."/>
            <person name="Pangilinan J."/>
            <person name="Lipzen A."/>
            <person name="Riley R."/>
            <person name="Andreopoulos W."/>
            <person name="He G."/>
            <person name="Johnson J."/>
            <person name="Barry K.W."/>
            <person name="Grigoriev I.V."/>
            <person name="Nagy L."/>
            <person name="Hibbett D."/>
            <person name="Henrissat B."/>
            <person name="Matheny P.B."/>
            <person name="Labbe J."/>
            <person name="Martin F."/>
        </authorList>
    </citation>
    <scope>NUCLEOTIDE SEQUENCE</scope>
    <source>
        <strain evidence="1">FP105234-sp</strain>
    </source>
</reference>
<evidence type="ECO:0000313" key="1">
    <source>
        <dbReference type="EMBL" id="KAI0050966.1"/>
    </source>
</evidence>
<name>A0ACB8S3J0_9AGAM</name>
<keyword evidence="2" id="KW-1185">Reference proteome</keyword>
<proteinExistence type="predicted"/>
<organism evidence="1 2">
    <name type="scientific">Auriscalpium vulgare</name>
    <dbReference type="NCBI Taxonomy" id="40419"/>
    <lineage>
        <taxon>Eukaryota</taxon>
        <taxon>Fungi</taxon>
        <taxon>Dikarya</taxon>
        <taxon>Basidiomycota</taxon>
        <taxon>Agaricomycotina</taxon>
        <taxon>Agaricomycetes</taxon>
        <taxon>Russulales</taxon>
        <taxon>Auriscalpiaceae</taxon>
        <taxon>Auriscalpium</taxon>
    </lineage>
</organism>
<protein>
    <submittedName>
        <fullName evidence="1">Uncharacterized protein</fullName>
    </submittedName>
</protein>
<dbReference type="Proteomes" id="UP000814033">
    <property type="component" value="Unassembled WGS sequence"/>
</dbReference>
<evidence type="ECO:0000313" key="2">
    <source>
        <dbReference type="Proteomes" id="UP000814033"/>
    </source>
</evidence>
<reference evidence="1" key="2">
    <citation type="journal article" date="2022" name="New Phytol.">
        <title>Evolutionary transition to the ectomycorrhizal habit in the genomes of a hyperdiverse lineage of mushroom-forming fungi.</title>
        <authorList>
            <person name="Looney B."/>
            <person name="Miyauchi S."/>
            <person name="Morin E."/>
            <person name="Drula E."/>
            <person name="Courty P.E."/>
            <person name="Kohler A."/>
            <person name="Kuo A."/>
            <person name="LaButti K."/>
            <person name="Pangilinan J."/>
            <person name="Lipzen A."/>
            <person name="Riley R."/>
            <person name="Andreopoulos W."/>
            <person name="He G."/>
            <person name="Johnson J."/>
            <person name="Nolan M."/>
            <person name="Tritt A."/>
            <person name="Barry K.W."/>
            <person name="Grigoriev I.V."/>
            <person name="Nagy L.G."/>
            <person name="Hibbett D."/>
            <person name="Henrissat B."/>
            <person name="Matheny P.B."/>
            <person name="Labbe J."/>
            <person name="Martin F.M."/>
        </authorList>
    </citation>
    <scope>NUCLEOTIDE SEQUENCE</scope>
    <source>
        <strain evidence="1">FP105234-sp</strain>
    </source>
</reference>
<comment type="caution">
    <text evidence="1">The sequence shown here is derived from an EMBL/GenBank/DDBJ whole genome shotgun (WGS) entry which is preliminary data.</text>
</comment>